<dbReference type="Proteomes" id="UP000266340">
    <property type="component" value="Unassembled WGS sequence"/>
</dbReference>
<keyword evidence="8" id="KW-1185">Reference proteome</keyword>
<evidence type="ECO:0000259" key="6">
    <source>
        <dbReference type="PROSITE" id="PS51012"/>
    </source>
</evidence>
<gene>
    <name evidence="7" type="ORF">D3H35_06815</name>
</gene>
<keyword evidence="5" id="KW-1003">Cell membrane</keyword>
<accession>A0A398CTA6</accession>
<feature type="transmembrane region" description="Helical" evidence="5">
    <location>
        <begin position="15"/>
        <end position="34"/>
    </location>
</feature>
<organism evidence="7 8">
    <name type="scientific">Cohnella faecalis</name>
    <dbReference type="NCBI Taxonomy" id="2315694"/>
    <lineage>
        <taxon>Bacteria</taxon>
        <taxon>Bacillati</taxon>
        <taxon>Bacillota</taxon>
        <taxon>Bacilli</taxon>
        <taxon>Bacillales</taxon>
        <taxon>Paenibacillaceae</taxon>
        <taxon>Cohnella</taxon>
    </lineage>
</organism>
<dbReference type="EMBL" id="QXJM01000027">
    <property type="protein sequence ID" value="RIE04489.1"/>
    <property type="molecule type" value="Genomic_DNA"/>
</dbReference>
<dbReference type="InterPro" id="IPR000412">
    <property type="entry name" value="ABC_2_transport"/>
</dbReference>
<comment type="caution">
    <text evidence="7">The sequence shown here is derived from an EMBL/GenBank/DDBJ whole genome shotgun (WGS) entry which is preliminary data.</text>
</comment>
<evidence type="ECO:0000256" key="5">
    <source>
        <dbReference type="RuleBase" id="RU361157"/>
    </source>
</evidence>
<feature type="domain" description="ABC transmembrane type-2" evidence="6">
    <location>
        <begin position="132"/>
        <end position="360"/>
    </location>
</feature>
<comment type="similarity">
    <text evidence="5">Belongs to the ABC-2 integral membrane protein family.</text>
</comment>
<protein>
    <recommendedName>
        <fullName evidence="5">Transport permease protein</fullName>
    </recommendedName>
</protein>
<evidence type="ECO:0000256" key="4">
    <source>
        <dbReference type="ARBA" id="ARBA00023136"/>
    </source>
</evidence>
<name>A0A398CTA6_9BACL</name>
<comment type="caution">
    <text evidence="5">Lacks conserved residue(s) required for the propagation of feature annotation.</text>
</comment>
<keyword evidence="2 5" id="KW-0812">Transmembrane</keyword>
<dbReference type="PANTHER" id="PTHR43027">
    <property type="entry name" value="DOXORUBICIN RESISTANCE ABC TRANSPORTER PERMEASE PROTEIN DRRC-RELATED"/>
    <property type="match status" value="1"/>
</dbReference>
<dbReference type="AlphaFoldDB" id="A0A398CTA6"/>
<dbReference type="Pfam" id="PF12698">
    <property type="entry name" value="ABC2_membrane_3"/>
    <property type="match status" value="1"/>
</dbReference>
<dbReference type="GO" id="GO:0043190">
    <property type="term" value="C:ATP-binding cassette (ABC) transporter complex"/>
    <property type="evidence" value="ECO:0007669"/>
    <property type="project" value="InterPro"/>
</dbReference>
<sequence length="365" mass="40034">MLAAHLKMTLREKQVWFWAIFFPIILMVLFMIIFGGGGDDRFQAKVAVVKPVANATADLLEDRLRQVLALEWKTELPVSAEQADEWIKEKDIDAVIELPETDNAKALKLIVNTENEQSATTQAISGILEKFVQQANLAEAGVEEQSAYQLQIRSVSSGSEDLNYVDFLLTGMIALSIAQGGLFGMVDLVEMRRNGLLKRLRMTPVRIGLFGLSDMTVRYLFGIVQMIILALIGIFGFGANLHIDFLTLFVAFSVGMLAFSAIGYLFSSFSKSLESYMGLANIASFLMMFLSGIFFSTAGLPDWLKPVTHALPLTYFVEGIRDGLAYGSGIGTGDFWAGGGILALWGAGAFSLGSFIYKRGREAAR</sequence>
<evidence type="ECO:0000256" key="1">
    <source>
        <dbReference type="ARBA" id="ARBA00004141"/>
    </source>
</evidence>
<feature type="transmembrane region" description="Helical" evidence="5">
    <location>
        <begin position="245"/>
        <end position="266"/>
    </location>
</feature>
<dbReference type="InterPro" id="IPR052902">
    <property type="entry name" value="ABC-2_transporter"/>
</dbReference>
<dbReference type="GO" id="GO:0140359">
    <property type="term" value="F:ABC-type transporter activity"/>
    <property type="evidence" value="ECO:0007669"/>
    <property type="project" value="InterPro"/>
</dbReference>
<evidence type="ECO:0000313" key="7">
    <source>
        <dbReference type="EMBL" id="RIE04489.1"/>
    </source>
</evidence>
<keyword evidence="4 5" id="KW-0472">Membrane</keyword>
<dbReference type="PROSITE" id="PS51012">
    <property type="entry name" value="ABC_TM2"/>
    <property type="match status" value="1"/>
</dbReference>
<feature type="transmembrane region" description="Helical" evidence="5">
    <location>
        <begin position="219"/>
        <end position="239"/>
    </location>
</feature>
<feature type="transmembrane region" description="Helical" evidence="5">
    <location>
        <begin position="278"/>
        <end position="298"/>
    </location>
</feature>
<reference evidence="7 8" key="1">
    <citation type="submission" date="2018-09" db="EMBL/GenBank/DDBJ databases">
        <title>Cohnella cavernae sp. nov., isolated from a karst cave.</title>
        <authorList>
            <person name="Zhu H."/>
        </authorList>
    </citation>
    <scope>NUCLEOTIDE SEQUENCE [LARGE SCALE GENOMIC DNA]</scope>
    <source>
        <strain evidence="7 8">K2E09-144</strain>
    </source>
</reference>
<evidence type="ECO:0000256" key="2">
    <source>
        <dbReference type="ARBA" id="ARBA00022692"/>
    </source>
</evidence>
<dbReference type="InterPro" id="IPR013525">
    <property type="entry name" value="ABC2_TM"/>
</dbReference>
<keyword evidence="5" id="KW-0813">Transport</keyword>
<proteinExistence type="inferred from homology"/>
<dbReference type="PANTHER" id="PTHR43027:SF2">
    <property type="entry name" value="TRANSPORT PERMEASE PROTEIN"/>
    <property type="match status" value="1"/>
</dbReference>
<evidence type="ECO:0000256" key="3">
    <source>
        <dbReference type="ARBA" id="ARBA00022989"/>
    </source>
</evidence>
<dbReference type="OrthoDB" id="9788252at2"/>
<keyword evidence="3 5" id="KW-1133">Transmembrane helix</keyword>
<comment type="subcellular location">
    <subcellularLocation>
        <location evidence="5">Cell membrane</location>
        <topology evidence="5">Multi-pass membrane protein</topology>
    </subcellularLocation>
    <subcellularLocation>
        <location evidence="1">Membrane</location>
        <topology evidence="1">Multi-pass membrane protein</topology>
    </subcellularLocation>
</comment>
<dbReference type="InterPro" id="IPR047817">
    <property type="entry name" value="ABC2_TM_bact-type"/>
</dbReference>
<evidence type="ECO:0000313" key="8">
    <source>
        <dbReference type="Proteomes" id="UP000266340"/>
    </source>
</evidence>
<dbReference type="PRINTS" id="PR00164">
    <property type="entry name" value="ABC2TRNSPORT"/>
</dbReference>
<feature type="transmembrane region" description="Helical" evidence="5">
    <location>
        <begin position="335"/>
        <end position="357"/>
    </location>
</feature>